<dbReference type="RefSeq" id="WP_004965363.1">
    <property type="nucleotide sequence ID" value="NZ_JAEKCK010000001.1"/>
</dbReference>
<name>A0A3S4DRD1_SEROD</name>
<accession>A0A3S4DRD1</accession>
<evidence type="ECO:0000313" key="3">
    <source>
        <dbReference type="Proteomes" id="UP000281391"/>
    </source>
</evidence>
<dbReference type="Proteomes" id="UP000281391">
    <property type="component" value="Chromosome"/>
</dbReference>
<organism evidence="2 3">
    <name type="scientific">Serratia odorifera</name>
    <dbReference type="NCBI Taxonomy" id="618"/>
    <lineage>
        <taxon>Bacteria</taxon>
        <taxon>Pseudomonadati</taxon>
        <taxon>Pseudomonadota</taxon>
        <taxon>Gammaproteobacteria</taxon>
        <taxon>Enterobacterales</taxon>
        <taxon>Yersiniaceae</taxon>
        <taxon>Serratia</taxon>
    </lineage>
</organism>
<evidence type="ECO:0008006" key="4">
    <source>
        <dbReference type="Google" id="ProtNLM"/>
    </source>
</evidence>
<sequence length="82" mass="8923">MFDKANDKIDEAIGAGQEQFGKTFDQPEHEFKGKVRKQLARGAYTVDDVIESVKDQTKSSPLAALLIAAGAGFILGKIITRK</sequence>
<evidence type="ECO:0000256" key="1">
    <source>
        <dbReference type="SAM" id="Phobius"/>
    </source>
</evidence>
<keyword evidence="1" id="KW-0812">Transmembrane</keyword>
<protein>
    <recommendedName>
        <fullName evidence="4">CsbD-like</fullName>
    </recommendedName>
</protein>
<keyword evidence="1" id="KW-1133">Transmembrane helix</keyword>
<keyword evidence="1" id="KW-0472">Membrane</keyword>
<dbReference type="EMBL" id="LR134117">
    <property type="protein sequence ID" value="VDZ65272.1"/>
    <property type="molecule type" value="Genomic_DNA"/>
</dbReference>
<feature type="transmembrane region" description="Helical" evidence="1">
    <location>
        <begin position="62"/>
        <end position="80"/>
    </location>
</feature>
<gene>
    <name evidence="2" type="ORF">NCTC11214_05392</name>
</gene>
<reference evidence="2 3" key="1">
    <citation type="submission" date="2018-12" db="EMBL/GenBank/DDBJ databases">
        <authorList>
            <consortium name="Pathogen Informatics"/>
        </authorList>
    </citation>
    <scope>NUCLEOTIDE SEQUENCE [LARGE SCALE GENOMIC DNA]</scope>
    <source>
        <strain evidence="2 3">NCTC11214</strain>
    </source>
</reference>
<dbReference type="AlphaFoldDB" id="A0A3S4DRD1"/>
<dbReference type="KEGG" id="sof:NCTC11214_05392"/>
<evidence type="ECO:0000313" key="2">
    <source>
        <dbReference type="EMBL" id="VDZ65272.1"/>
    </source>
</evidence>
<proteinExistence type="predicted"/>